<dbReference type="Gene3D" id="2.40.50.100">
    <property type="match status" value="1"/>
</dbReference>
<dbReference type="InterPro" id="IPR006143">
    <property type="entry name" value="RND_pump_MFP"/>
</dbReference>
<dbReference type="PANTHER" id="PTHR30469:SF11">
    <property type="entry name" value="BLL4320 PROTEIN"/>
    <property type="match status" value="1"/>
</dbReference>
<evidence type="ECO:0000256" key="1">
    <source>
        <dbReference type="ARBA" id="ARBA00009477"/>
    </source>
</evidence>
<dbReference type="PANTHER" id="PTHR30469">
    <property type="entry name" value="MULTIDRUG RESISTANCE PROTEIN MDTA"/>
    <property type="match status" value="1"/>
</dbReference>
<reference evidence="3 4" key="1">
    <citation type="submission" date="2020-04" db="EMBL/GenBank/DDBJ databases">
        <title>Description of novel Gluconacetobacter.</title>
        <authorList>
            <person name="Sombolestani A."/>
        </authorList>
    </citation>
    <scope>NUCLEOTIDE SEQUENCE [LARGE SCALE GENOMIC DNA]</scope>
    <source>
        <strain evidence="3 4">LMG 19747</strain>
    </source>
</reference>
<dbReference type="Pfam" id="PF25954">
    <property type="entry name" value="Beta-barrel_RND_2"/>
    <property type="match status" value="1"/>
</dbReference>
<name>A0A7W4NQJ4_9PROT</name>
<proteinExistence type="inferred from homology"/>
<evidence type="ECO:0000259" key="2">
    <source>
        <dbReference type="Pfam" id="PF25954"/>
    </source>
</evidence>
<feature type="domain" description="CusB-like beta-barrel" evidence="2">
    <location>
        <begin position="197"/>
        <end position="270"/>
    </location>
</feature>
<comment type="caution">
    <text evidence="3">The sequence shown here is derived from an EMBL/GenBank/DDBJ whole genome shotgun (WGS) entry which is preliminary data.</text>
</comment>
<organism evidence="3 4">
    <name type="scientific">Gluconacetobacter sacchari</name>
    <dbReference type="NCBI Taxonomy" id="92759"/>
    <lineage>
        <taxon>Bacteria</taxon>
        <taxon>Pseudomonadati</taxon>
        <taxon>Pseudomonadota</taxon>
        <taxon>Alphaproteobacteria</taxon>
        <taxon>Acetobacterales</taxon>
        <taxon>Acetobacteraceae</taxon>
        <taxon>Gluconacetobacter</taxon>
    </lineage>
</organism>
<dbReference type="AlphaFoldDB" id="A0A7W4NQJ4"/>
<comment type="similarity">
    <text evidence="1">Belongs to the membrane fusion protein (MFP) (TC 8.A.1) family.</text>
</comment>
<gene>
    <name evidence="3" type="ORF">HLH48_20210</name>
</gene>
<evidence type="ECO:0000313" key="3">
    <source>
        <dbReference type="EMBL" id="MBB2162447.1"/>
    </source>
</evidence>
<dbReference type="FunFam" id="2.40.30.170:FF:000010">
    <property type="entry name" value="Efflux RND transporter periplasmic adaptor subunit"/>
    <property type="match status" value="1"/>
</dbReference>
<dbReference type="Proteomes" id="UP000589085">
    <property type="component" value="Unassembled WGS sequence"/>
</dbReference>
<sequence>MTSRILAICGLTIFLFAVIIFGVPTWRAAGPLVQDTPITVTATVARLVSWRPHLHFVGTLRAHWGTALSFQTEGLVSQIGFHSGQRVEAGTILAQLQLNDETALFAKYAAQADLDLINLKRDTAQLMAHAVSRALVDHDRLTLAADRAQRDAEQALIATKTLRAPFSGRLGIRRIDPGQYLTAGSEVVTLQSIDPIYVDFFVPQRYAERIHTGADVAVSLDSSPEDLVRAHVTATTPALDIASRTLMVRAAMSNPDERLLPGAFANVDLAYAEPIPLVVIPQAAVLYHPYGKHPASDALLNFSGLGQL</sequence>
<dbReference type="Gene3D" id="2.40.30.170">
    <property type="match status" value="1"/>
</dbReference>
<evidence type="ECO:0000313" key="4">
    <source>
        <dbReference type="Proteomes" id="UP000589085"/>
    </source>
</evidence>
<accession>A0A7W4NQJ4</accession>
<dbReference type="SUPFAM" id="SSF111369">
    <property type="entry name" value="HlyD-like secretion proteins"/>
    <property type="match status" value="1"/>
</dbReference>
<protein>
    <submittedName>
        <fullName evidence="3">Efflux RND transporter periplasmic adaptor subunit</fullName>
    </submittedName>
</protein>
<dbReference type="NCBIfam" id="TIGR01730">
    <property type="entry name" value="RND_mfp"/>
    <property type="match status" value="1"/>
</dbReference>
<dbReference type="EMBL" id="JABEQJ010000038">
    <property type="protein sequence ID" value="MBB2162447.1"/>
    <property type="molecule type" value="Genomic_DNA"/>
</dbReference>
<dbReference type="InterPro" id="IPR058792">
    <property type="entry name" value="Beta-barrel_RND_2"/>
</dbReference>
<dbReference type="Gene3D" id="1.10.287.470">
    <property type="entry name" value="Helix hairpin bin"/>
    <property type="match status" value="1"/>
</dbReference>
<dbReference type="RefSeq" id="WP_182999267.1">
    <property type="nucleotide sequence ID" value="NZ_JABEQJ010000038.1"/>
</dbReference>
<dbReference type="GO" id="GO:0015562">
    <property type="term" value="F:efflux transmembrane transporter activity"/>
    <property type="evidence" value="ECO:0007669"/>
    <property type="project" value="TreeGrafter"/>
</dbReference>
<dbReference type="GO" id="GO:1990281">
    <property type="term" value="C:efflux pump complex"/>
    <property type="evidence" value="ECO:0007669"/>
    <property type="project" value="TreeGrafter"/>
</dbReference>